<dbReference type="RefSeq" id="WP_272209143.1">
    <property type="nucleotide sequence ID" value="NZ_JAQOMW010000021.1"/>
</dbReference>
<dbReference type="Proteomes" id="UP001220670">
    <property type="component" value="Unassembled WGS sequence"/>
</dbReference>
<gene>
    <name evidence="1" type="ORF">PO250_07005</name>
</gene>
<comment type="caution">
    <text evidence="1">The sequence shown here is derived from an EMBL/GenBank/DDBJ whole genome shotgun (WGS) entry which is preliminary data.</text>
</comment>
<organism evidence="1 2">
    <name type="scientific">Limosilactobacillus mucosae</name>
    <name type="common">Lactobacillus mucosae</name>
    <dbReference type="NCBI Taxonomy" id="97478"/>
    <lineage>
        <taxon>Bacteria</taxon>
        <taxon>Bacillati</taxon>
        <taxon>Bacillota</taxon>
        <taxon>Bacilli</taxon>
        <taxon>Lactobacillales</taxon>
        <taxon>Lactobacillaceae</taxon>
        <taxon>Limosilactobacillus</taxon>
    </lineage>
</organism>
<name>A0AAJ1HU81_LIMMU</name>
<evidence type="ECO:0000313" key="2">
    <source>
        <dbReference type="Proteomes" id="UP001220670"/>
    </source>
</evidence>
<evidence type="ECO:0000313" key="1">
    <source>
        <dbReference type="EMBL" id="MDC2830043.1"/>
    </source>
</evidence>
<accession>A0AAJ1HU81</accession>
<proteinExistence type="predicted"/>
<dbReference type="EMBL" id="JAQONE010000023">
    <property type="protein sequence ID" value="MDC2830043.1"/>
    <property type="molecule type" value="Genomic_DNA"/>
</dbReference>
<protein>
    <submittedName>
        <fullName evidence="1">Uncharacterized protein</fullName>
    </submittedName>
</protein>
<dbReference type="AlphaFoldDB" id="A0AAJ1HU81"/>
<sequence length="76" mass="8782">MTKYFDVYTRMPGIKPCPQMWIVESNAPDRLVSFNSGLMHVENIVGTTVKKLSNTKLLACRQEYFMCIVESRYEGD</sequence>
<reference evidence="1" key="1">
    <citation type="submission" date="2023-01" db="EMBL/GenBank/DDBJ databases">
        <title>Genome analysis of 13 Lactobacillus isolated from gut of wild boar.</title>
        <authorList>
            <person name="Papp P."/>
            <person name="Libisch B."/>
            <person name="Nagy T."/>
            <person name="Olasz F."/>
        </authorList>
    </citation>
    <scope>NUCLEOTIDE SEQUENCE</scope>
    <source>
        <strain evidence="1">F146</strain>
    </source>
</reference>